<evidence type="ECO:0000256" key="2">
    <source>
        <dbReference type="SAM" id="SignalP"/>
    </source>
</evidence>
<evidence type="ECO:0000313" key="3">
    <source>
        <dbReference type="EMBL" id="MBS7812494.1"/>
    </source>
</evidence>
<dbReference type="Pfam" id="PF03922">
    <property type="entry name" value="OmpW"/>
    <property type="match status" value="1"/>
</dbReference>
<name>A0ABS5QFN3_9PROT</name>
<comment type="caution">
    <text evidence="3">The sequence shown here is derived from an EMBL/GenBank/DDBJ whole genome shotgun (WGS) entry which is preliminary data.</text>
</comment>
<feature type="signal peptide" evidence="2">
    <location>
        <begin position="1"/>
        <end position="21"/>
    </location>
</feature>
<evidence type="ECO:0000256" key="1">
    <source>
        <dbReference type="ARBA" id="ARBA00009330"/>
    </source>
</evidence>
<dbReference type="SUPFAM" id="SSF56925">
    <property type="entry name" value="OMPA-like"/>
    <property type="match status" value="1"/>
</dbReference>
<dbReference type="Proteomes" id="UP000766336">
    <property type="component" value="Unassembled WGS sequence"/>
</dbReference>
<reference evidence="3 4" key="1">
    <citation type="submission" date="2021-05" db="EMBL/GenBank/DDBJ databases">
        <title>Roseococcus sp. XZZS9, whole genome shotgun sequencing project.</title>
        <authorList>
            <person name="Zhao G."/>
            <person name="Shen L."/>
        </authorList>
    </citation>
    <scope>NUCLEOTIDE SEQUENCE [LARGE SCALE GENOMIC DNA]</scope>
    <source>
        <strain evidence="3 4">XZZS9</strain>
    </source>
</reference>
<keyword evidence="2" id="KW-0732">Signal</keyword>
<protein>
    <submittedName>
        <fullName evidence="3">OmpW family protein</fullName>
    </submittedName>
</protein>
<dbReference type="PANTHER" id="PTHR36920">
    <property type="match status" value="1"/>
</dbReference>
<organism evidence="3 4">
    <name type="scientific">Roseococcus pinisoli</name>
    <dbReference type="NCBI Taxonomy" id="2835040"/>
    <lineage>
        <taxon>Bacteria</taxon>
        <taxon>Pseudomonadati</taxon>
        <taxon>Pseudomonadota</taxon>
        <taxon>Alphaproteobacteria</taxon>
        <taxon>Acetobacterales</taxon>
        <taxon>Roseomonadaceae</taxon>
        <taxon>Roseococcus</taxon>
    </lineage>
</organism>
<dbReference type="RefSeq" id="WP_213671196.1">
    <property type="nucleotide sequence ID" value="NZ_JAHCDA010000003.1"/>
</dbReference>
<gene>
    <name evidence="3" type="ORF">KHU32_16200</name>
</gene>
<dbReference type="InterPro" id="IPR011250">
    <property type="entry name" value="OMP/PagP_B-barrel"/>
</dbReference>
<dbReference type="EMBL" id="JAHCDA010000003">
    <property type="protein sequence ID" value="MBS7812494.1"/>
    <property type="molecule type" value="Genomic_DNA"/>
</dbReference>
<dbReference type="PANTHER" id="PTHR36920:SF1">
    <property type="entry name" value="OUTER MEMBRANE PROTEIN W"/>
    <property type="match status" value="1"/>
</dbReference>
<sequence>MRIVGYAAAAMLLLGAAGASAQEAPRGKQAGDIVVGLGAIGVLPTNGGHVNRIGGTPTASNSASPQLDVTYFFTPSLSLNLIAASTQHDVSVRGSALGNVRLGDVWALPPTLTLQYHPLPRARFSPYLGLGVNVTWFYGEGGRLTPPVNRVRIDPTAGIAPNIGVDYEITPNWLVNLDAKWILMQPDVSVNSGFIRARADINPFVVGASVRYRF</sequence>
<proteinExistence type="inferred from homology"/>
<dbReference type="InterPro" id="IPR005618">
    <property type="entry name" value="OMPW"/>
</dbReference>
<keyword evidence="4" id="KW-1185">Reference proteome</keyword>
<accession>A0ABS5QFN3</accession>
<feature type="chain" id="PRO_5045443828" evidence="2">
    <location>
        <begin position="22"/>
        <end position="214"/>
    </location>
</feature>
<comment type="similarity">
    <text evidence="1">Belongs to the OmpW/AlkL family.</text>
</comment>
<dbReference type="Gene3D" id="2.40.160.20">
    <property type="match status" value="1"/>
</dbReference>
<evidence type="ECO:0000313" key="4">
    <source>
        <dbReference type="Proteomes" id="UP000766336"/>
    </source>
</evidence>